<evidence type="ECO:0000313" key="1">
    <source>
        <dbReference type="EMBL" id="MBW0474944.1"/>
    </source>
</evidence>
<protein>
    <submittedName>
        <fullName evidence="1">Uncharacterized protein</fullName>
    </submittedName>
</protein>
<comment type="caution">
    <text evidence="1">The sequence shown here is derived from an EMBL/GenBank/DDBJ whole genome shotgun (WGS) entry which is preliminary data.</text>
</comment>
<evidence type="ECO:0000313" key="2">
    <source>
        <dbReference type="Proteomes" id="UP000765509"/>
    </source>
</evidence>
<dbReference type="AlphaFoldDB" id="A0A9Q3BYI9"/>
<reference evidence="1" key="1">
    <citation type="submission" date="2021-03" db="EMBL/GenBank/DDBJ databases">
        <title>Draft genome sequence of rust myrtle Austropuccinia psidii MF-1, a brazilian biotype.</title>
        <authorList>
            <person name="Quecine M.C."/>
            <person name="Pachon D.M.R."/>
            <person name="Bonatelli M.L."/>
            <person name="Correr F.H."/>
            <person name="Franceschini L.M."/>
            <person name="Leite T.F."/>
            <person name="Margarido G.R.A."/>
            <person name="Almeida C.A."/>
            <person name="Ferrarezi J.A."/>
            <person name="Labate C.A."/>
        </authorList>
    </citation>
    <scope>NUCLEOTIDE SEQUENCE</scope>
    <source>
        <strain evidence="1">MF-1</strain>
    </source>
</reference>
<accession>A0A9Q3BYI9</accession>
<gene>
    <name evidence="1" type="ORF">O181_014659</name>
</gene>
<keyword evidence="2" id="KW-1185">Reference proteome</keyword>
<sequence length="224" mass="24915">MITFSTAPALNSTSQKPYSQKIPPQNFGIIISGILSLRYNIHHRASEILNPALNLLINSRISISGGHPAAEFHILQDLSTIFEHLQLHPLIENYICCPQCFFLIGLTESVTTDQPHCQCHNEPNAPDPSCTQSLVKFINSFEPCTQNTTNIKQIFLPTKHSSINHSKIGFPDLYSALEVCRFCISINNPRFPKVPPNVTSGMDCSGDALLELEISITPIHVHSW</sequence>
<dbReference type="EMBL" id="AVOT02003929">
    <property type="protein sequence ID" value="MBW0474944.1"/>
    <property type="molecule type" value="Genomic_DNA"/>
</dbReference>
<organism evidence="1 2">
    <name type="scientific">Austropuccinia psidii MF-1</name>
    <dbReference type="NCBI Taxonomy" id="1389203"/>
    <lineage>
        <taxon>Eukaryota</taxon>
        <taxon>Fungi</taxon>
        <taxon>Dikarya</taxon>
        <taxon>Basidiomycota</taxon>
        <taxon>Pucciniomycotina</taxon>
        <taxon>Pucciniomycetes</taxon>
        <taxon>Pucciniales</taxon>
        <taxon>Sphaerophragmiaceae</taxon>
        <taxon>Austropuccinia</taxon>
    </lineage>
</organism>
<proteinExistence type="predicted"/>
<dbReference type="Proteomes" id="UP000765509">
    <property type="component" value="Unassembled WGS sequence"/>
</dbReference>
<name>A0A9Q3BYI9_9BASI</name>